<evidence type="ECO:0000256" key="3">
    <source>
        <dbReference type="ARBA" id="ARBA00023157"/>
    </source>
</evidence>
<evidence type="ECO:0000313" key="10">
    <source>
        <dbReference type="Proteomes" id="UP000192342"/>
    </source>
</evidence>
<sequence>MFRQLLIVACAALPIACSAAEEAKYRYKEHYQPSRSAISDPNPSQPDVFEIFWYGCPHCYHFDPLVETWKGGKADDVNFQRLPFSLGRPQGLLHSRAFYTAESLGILDKMHPILFAAIHEKRNPLASEAAIQKVFVDEGGVMPDVFSETFNSFAVESKVQQAEATIRKLGLNSVPAMSVDLKYWTGGREAGGFQGMLDVVDFLTEQSRGNSK</sequence>
<dbReference type="GO" id="GO:0042597">
    <property type="term" value="C:periplasmic space"/>
    <property type="evidence" value="ECO:0007669"/>
    <property type="project" value="UniProtKB-SubCell"/>
</dbReference>
<dbReference type="Proteomes" id="UP000192342">
    <property type="component" value="Unassembled WGS sequence"/>
</dbReference>
<keyword evidence="10" id="KW-1185">Reference proteome</keyword>
<dbReference type="SUPFAM" id="SSF52833">
    <property type="entry name" value="Thioredoxin-like"/>
    <property type="match status" value="1"/>
</dbReference>
<name>A0A1Y1SIR1_9GAMM</name>
<evidence type="ECO:0000259" key="8">
    <source>
        <dbReference type="Pfam" id="PF01323"/>
    </source>
</evidence>
<feature type="disulfide bond" description="Redox-active" evidence="6">
    <location>
        <begin position="56"/>
        <end position="59"/>
    </location>
</feature>
<gene>
    <name evidence="9" type="ORF">ATO7_06770</name>
</gene>
<feature type="domain" description="DSBA-like thioredoxin" evidence="8">
    <location>
        <begin position="96"/>
        <end position="189"/>
    </location>
</feature>
<evidence type="ECO:0000256" key="2">
    <source>
        <dbReference type="ARBA" id="ARBA00022729"/>
    </source>
</evidence>
<dbReference type="RefSeq" id="WP_083560782.1">
    <property type="nucleotide sequence ID" value="NZ_AQQV01000001.1"/>
</dbReference>
<feature type="chain" id="PRO_5011008213" description="Thiol:disulfide interchange protein" evidence="7">
    <location>
        <begin position="20"/>
        <end position="212"/>
    </location>
</feature>
<evidence type="ECO:0000256" key="6">
    <source>
        <dbReference type="PIRSR" id="PIRSR001488-1"/>
    </source>
</evidence>
<keyword evidence="4" id="KW-0676">Redox-active center</keyword>
<dbReference type="PIRSF" id="PIRSF001488">
    <property type="entry name" value="Tdi_protein"/>
    <property type="match status" value="1"/>
</dbReference>
<proteinExistence type="inferred from homology"/>
<dbReference type="CDD" id="cd03019">
    <property type="entry name" value="DsbA_DsbA"/>
    <property type="match status" value="1"/>
</dbReference>
<dbReference type="InterPro" id="IPR001853">
    <property type="entry name" value="DSBA-like_thioredoxin_dom"/>
</dbReference>
<dbReference type="PANTHER" id="PTHR35891:SF2">
    <property type="entry name" value="THIOL:DISULFIDE INTERCHANGE PROTEIN DSBA"/>
    <property type="match status" value="1"/>
</dbReference>
<dbReference type="EMBL" id="AQQV01000001">
    <property type="protein sequence ID" value="ORE89563.1"/>
    <property type="molecule type" value="Genomic_DNA"/>
</dbReference>
<evidence type="ECO:0000256" key="7">
    <source>
        <dbReference type="SAM" id="SignalP"/>
    </source>
</evidence>
<keyword evidence="2 7" id="KW-0732">Signal</keyword>
<feature type="signal peptide" evidence="7">
    <location>
        <begin position="1"/>
        <end position="19"/>
    </location>
</feature>
<evidence type="ECO:0000313" key="9">
    <source>
        <dbReference type="EMBL" id="ORE89563.1"/>
    </source>
</evidence>
<dbReference type="Gene3D" id="3.40.30.10">
    <property type="entry name" value="Glutaredoxin"/>
    <property type="match status" value="1"/>
</dbReference>
<comment type="caution">
    <text evidence="9">The sequence shown here is derived from an EMBL/GenBank/DDBJ whole genome shotgun (WGS) entry which is preliminary data.</text>
</comment>
<dbReference type="AlphaFoldDB" id="A0A1Y1SIR1"/>
<keyword evidence="5" id="KW-0574">Periplasm</keyword>
<dbReference type="STRING" id="1317117.ATO7_06770"/>
<evidence type="ECO:0000256" key="4">
    <source>
        <dbReference type="ARBA" id="ARBA00023284"/>
    </source>
</evidence>
<dbReference type="InterPro" id="IPR036249">
    <property type="entry name" value="Thioredoxin-like_sf"/>
</dbReference>
<dbReference type="InterPro" id="IPR023205">
    <property type="entry name" value="DsbA/DsbL"/>
</dbReference>
<comment type="similarity">
    <text evidence="1">Belongs to the thioredoxin family. DsbA subfamily.</text>
</comment>
<dbReference type="PANTHER" id="PTHR35891">
    <property type="entry name" value="THIOL:DISULFIDE INTERCHANGE PROTEIN DSBA"/>
    <property type="match status" value="1"/>
</dbReference>
<dbReference type="GO" id="GO:0016491">
    <property type="term" value="F:oxidoreductase activity"/>
    <property type="evidence" value="ECO:0007669"/>
    <property type="project" value="InterPro"/>
</dbReference>
<comment type="subcellular location">
    <subcellularLocation>
        <location evidence="5">Periplasm</location>
    </subcellularLocation>
</comment>
<reference evidence="9 10" key="1">
    <citation type="submission" date="2013-04" db="EMBL/GenBank/DDBJ databases">
        <title>Oceanococcus atlanticus 22II-S10r2 Genome Sequencing.</title>
        <authorList>
            <person name="Lai Q."/>
            <person name="Li G."/>
            <person name="Shao Z."/>
        </authorList>
    </citation>
    <scope>NUCLEOTIDE SEQUENCE [LARGE SCALE GENOMIC DNA]</scope>
    <source>
        <strain evidence="9 10">22II-S10r2</strain>
    </source>
</reference>
<accession>A0A1Y1SIR1</accession>
<dbReference type="InterPro" id="IPR050824">
    <property type="entry name" value="Thiol_disulfide_DsbA"/>
</dbReference>
<evidence type="ECO:0000256" key="1">
    <source>
        <dbReference type="ARBA" id="ARBA00005791"/>
    </source>
</evidence>
<dbReference type="OrthoDB" id="9784896at2"/>
<dbReference type="Pfam" id="PF01323">
    <property type="entry name" value="DSBA"/>
    <property type="match status" value="1"/>
</dbReference>
<protein>
    <recommendedName>
        <fullName evidence="5">Thiol:disulfide interchange protein</fullName>
    </recommendedName>
</protein>
<keyword evidence="3 5" id="KW-1015">Disulfide bond</keyword>
<organism evidence="9 10">
    <name type="scientific">Oceanococcus atlanticus</name>
    <dbReference type="NCBI Taxonomy" id="1317117"/>
    <lineage>
        <taxon>Bacteria</taxon>
        <taxon>Pseudomonadati</taxon>
        <taxon>Pseudomonadota</taxon>
        <taxon>Gammaproteobacteria</taxon>
        <taxon>Chromatiales</taxon>
        <taxon>Oceanococcaceae</taxon>
        <taxon>Oceanococcus</taxon>
    </lineage>
</organism>
<evidence type="ECO:0000256" key="5">
    <source>
        <dbReference type="PIRNR" id="PIRNR001488"/>
    </source>
</evidence>